<evidence type="ECO:0000256" key="7">
    <source>
        <dbReference type="ARBA" id="ARBA00047820"/>
    </source>
</evidence>
<reference evidence="9 10" key="1">
    <citation type="submission" date="2017-11" db="EMBL/GenBank/DDBJ databases">
        <title>Animal gut microbial communities from fecal samples from Wisconsin, USA.</title>
        <authorList>
            <person name="Neumann A."/>
        </authorList>
    </citation>
    <scope>NUCLEOTIDE SEQUENCE [LARGE SCALE GENOMIC DNA]</scope>
    <source>
        <strain evidence="9 10">UWS3</strain>
    </source>
</reference>
<keyword evidence="4" id="KW-0378">Hydrolase</keyword>
<dbReference type="GO" id="GO:0004427">
    <property type="term" value="F:inorganic diphosphate phosphatase activity"/>
    <property type="evidence" value="ECO:0007669"/>
    <property type="project" value="UniProtKB-EC"/>
</dbReference>
<comment type="catalytic activity">
    <reaction evidence="7">
        <text>diphosphate + H2O = 2 phosphate + H(+)</text>
        <dbReference type="Rhea" id="RHEA:24576"/>
        <dbReference type="ChEBI" id="CHEBI:15377"/>
        <dbReference type="ChEBI" id="CHEBI:15378"/>
        <dbReference type="ChEBI" id="CHEBI:33019"/>
        <dbReference type="ChEBI" id="CHEBI:43474"/>
        <dbReference type="EC" id="3.6.1.1"/>
    </reaction>
</comment>
<dbReference type="PANTHER" id="PTHR12112:SF22">
    <property type="entry name" value="MANGANESE-DEPENDENT INORGANIC PYROPHOSPHATASE-RELATED"/>
    <property type="match status" value="1"/>
</dbReference>
<dbReference type="PANTHER" id="PTHR12112">
    <property type="entry name" value="BNIP - RELATED"/>
    <property type="match status" value="1"/>
</dbReference>
<dbReference type="RefSeq" id="WP_100425949.1">
    <property type="nucleotide sequence ID" value="NZ_PGEX01000001.1"/>
</dbReference>
<protein>
    <recommendedName>
        <fullName evidence="2">inorganic diphosphatase</fullName>
        <ecNumber evidence="2">3.6.1.1</ecNumber>
    </recommendedName>
    <alternativeName>
        <fullName evidence="6">Pyrophosphate phospho-hydrolase</fullName>
    </alternativeName>
</protein>
<accession>A0A2M9A8R1</accession>
<name>A0A2M9A8R1_9BACT</name>
<dbReference type="EC" id="3.6.1.1" evidence="2"/>
<keyword evidence="5" id="KW-0464">Manganese</keyword>
<evidence type="ECO:0000256" key="3">
    <source>
        <dbReference type="ARBA" id="ARBA00022723"/>
    </source>
</evidence>
<dbReference type="EMBL" id="PGEX01000001">
    <property type="protein sequence ID" value="PJJ42058.1"/>
    <property type="molecule type" value="Genomic_DNA"/>
</dbReference>
<dbReference type="InterPro" id="IPR004097">
    <property type="entry name" value="DHHA2"/>
</dbReference>
<gene>
    <name evidence="9" type="ORF">BGX16_2074</name>
</gene>
<dbReference type="Pfam" id="PF02833">
    <property type="entry name" value="DHHA2"/>
    <property type="match status" value="1"/>
</dbReference>
<dbReference type="SMART" id="SM01131">
    <property type="entry name" value="DHHA2"/>
    <property type="match status" value="1"/>
</dbReference>
<sequence>MLNEICYREALKALDWGTETIYAIGHKAPDTDTVTAAIAYADLMQKLGYPVEARIAGKANNETKYAAALFGFPLPPILEDARGKTLILVDHSETCQAVAGAKEARILQIIDHHGLGDVMESKRIFAKIFPVGSTCTIIFTCYQEFGVEVTKKIAQILLAGIVSDTQNLKKKTTTEMDRVVCKILAERLNISSENLEMIYAEMKKAAKNFDGMTDEEIFNSDAKDYVINGHKFRLGSLSFDDKKNIESFLHRMLGVMPKILKDSANEMIFCNVSCHKHSYILYFTDLAKKIAESVYGASKDAGIIYVDHRLNRKVDIVPAITQALLS</sequence>
<dbReference type="SUPFAM" id="SSF64182">
    <property type="entry name" value="DHH phosphoesterases"/>
    <property type="match status" value="1"/>
</dbReference>
<evidence type="ECO:0000256" key="6">
    <source>
        <dbReference type="ARBA" id="ARBA00032535"/>
    </source>
</evidence>
<keyword evidence="10" id="KW-1185">Reference proteome</keyword>
<dbReference type="AlphaFoldDB" id="A0A2M9A8R1"/>
<comment type="caution">
    <text evidence="9">The sequence shown here is derived from an EMBL/GenBank/DDBJ whole genome shotgun (WGS) entry which is preliminary data.</text>
</comment>
<dbReference type="Gene3D" id="3.10.310.20">
    <property type="entry name" value="DHHA2 domain"/>
    <property type="match status" value="1"/>
</dbReference>
<dbReference type="InterPro" id="IPR038222">
    <property type="entry name" value="DHHA2_dom_sf"/>
</dbReference>
<evidence type="ECO:0000313" key="10">
    <source>
        <dbReference type="Proteomes" id="UP000231134"/>
    </source>
</evidence>
<dbReference type="Proteomes" id="UP000231134">
    <property type="component" value="Unassembled WGS sequence"/>
</dbReference>
<organism evidence="9 10">
    <name type="scientific">Hallerella succinigenes</name>
    <dbReference type="NCBI Taxonomy" id="1896222"/>
    <lineage>
        <taxon>Bacteria</taxon>
        <taxon>Pseudomonadati</taxon>
        <taxon>Fibrobacterota</taxon>
        <taxon>Fibrobacteria</taxon>
        <taxon>Fibrobacterales</taxon>
        <taxon>Fibrobacteraceae</taxon>
        <taxon>Hallerella</taxon>
    </lineage>
</organism>
<dbReference type="InterPro" id="IPR038763">
    <property type="entry name" value="DHH_sf"/>
</dbReference>
<dbReference type="InterPro" id="IPR001667">
    <property type="entry name" value="DDH_dom"/>
</dbReference>
<dbReference type="GO" id="GO:0005737">
    <property type="term" value="C:cytoplasm"/>
    <property type="evidence" value="ECO:0007669"/>
    <property type="project" value="InterPro"/>
</dbReference>
<evidence type="ECO:0000259" key="8">
    <source>
        <dbReference type="SMART" id="SM01131"/>
    </source>
</evidence>
<dbReference type="Pfam" id="PF01368">
    <property type="entry name" value="DHH"/>
    <property type="match status" value="1"/>
</dbReference>
<evidence type="ECO:0000256" key="2">
    <source>
        <dbReference type="ARBA" id="ARBA00012146"/>
    </source>
</evidence>
<evidence type="ECO:0000256" key="4">
    <source>
        <dbReference type="ARBA" id="ARBA00022801"/>
    </source>
</evidence>
<keyword evidence="3" id="KW-0479">Metal-binding</keyword>
<proteinExistence type="predicted"/>
<evidence type="ECO:0000313" key="9">
    <source>
        <dbReference type="EMBL" id="PJJ42058.1"/>
    </source>
</evidence>
<feature type="domain" description="DHHA2" evidence="8">
    <location>
        <begin position="199"/>
        <end position="324"/>
    </location>
</feature>
<dbReference type="OrthoDB" id="9766150at2"/>
<evidence type="ECO:0000256" key="5">
    <source>
        <dbReference type="ARBA" id="ARBA00023211"/>
    </source>
</evidence>
<evidence type="ECO:0000256" key="1">
    <source>
        <dbReference type="ARBA" id="ARBA00001936"/>
    </source>
</evidence>
<dbReference type="GO" id="GO:0046872">
    <property type="term" value="F:metal ion binding"/>
    <property type="evidence" value="ECO:0007669"/>
    <property type="project" value="UniProtKB-KW"/>
</dbReference>
<comment type="cofactor">
    <cofactor evidence="1">
        <name>Mn(2+)</name>
        <dbReference type="ChEBI" id="CHEBI:29035"/>
    </cofactor>
</comment>
<dbReference type="Gene3D" id="3.90.1640.10">
    <property type="entry name" value="inorganic pyrophosphatase (n-terminal core)"/>
    <property type="match status" value="1"/>
</dbReference>